<proteinExistence type="predicted"/>
<accession>A0ABQ4EVL0</accession>
<dbReference type="InterPro" id="IPR036052">
    <property type="entry name" value="TrpB-like_PALP_sf"/>
</dbReference>
<dbReference type="EMBL" id="BONX01000036">
    <property type="protein sequence ID" value="GIG98644.1"/>
    <property type="molecule type" value="Genomic_DNA"/>
</dbReference>
<evidence type="ECO:0000259" key="4">
    <source>
        <dbReference type="Pfam" id="PF00291"/>
    </source>
</evidence>
<evidence type="ECO:0000313" key="6">
    <source>
        <dbReference type="Proteomes" id="UP000621500"/>
    </source>
</evidence>
<sequence length="338" mass="34300">MPHTLSAPPDGRGYRTAYQVEGAAIVITRTDVQDAASRIAGHVRTTPVARVEPDLAGPAGALWLKLEYLQHSGSFKARGAFNRVLAAAERRELPAAGVVTASGGNAGAAVAYAARSLGVPAEVYVPTAAPAVKVDKLRQLGATVVPHGTEYAEAYDAAVKRAADTGALFCHAYDQPEICAGQGTLGLELLEQVGELDTVLVAVGGGGLMAGVAAALEGRARVVAVEPEGASALHAALAAGGPVDVPVAGVAADSLGARRVGSIAYEVAVRAGVRSVLVTDTQIVQARRLLWSHYRVAVEHGTAAAMAALTSGAYRPVAGERLAVLLCGANTDPADLAG</sequence>
<dbReference type="Gene3D" id="3.40.50.1100">
    <property type="match status" value="2"/>
</dbReference>
<reference evidence="5 6" key="1">
    <citation type="submission" date="2021-01" db="EMBL/GenBank/DDBJ databases">
        <title>Whole genome shotgun sequence of Plantactinospora mayteni NBRC 109088.</title>
        <authorList>
            <person name="Komaki H."/>
            <person name="Tamura T."/>
        </authorList>
    </citation>
    <scope>NUCLEOTIDE SEQUENCE [LARGE SCALE GENOMIC DNA]</scope>
    <source>
        <strain evidence="5 6">NBRC 109088</strain>
    </source>
</reference>
<dbReference type="NCBIfam" id="NF006094">
    <property type="entry name" value="PRK08246.1"/>
    <property type="match status" value="1"/>
</dbReference>
<dbReference type="InterPro" id="IPR050147">
    <property type="entry name" value="Ser/Thr_Dehydratase"/>
</dbReference>
<evidence type="ECO:0000256" key="1">
    <source>
        <dbReference type="ARBA" id="ARBA00001933"/>
    </source>
</evidence>
<dbReference type="SUPFAM" id="SSF53686">
    <property type="entry name" value="Tryptophan synthase beta subunit-like PLP-dependent enzymes"/>
    <property type="match status" value="1"/>
</dbReference>
<name>A0ABQ4EVL0_9ACTN</name>
<evidence type="ECO:0000313" key="5">
    <source>
        <dbReference type="EMBL" id="GIG98644.1"/>
    </source>
</evidence>
<dbReference type="InterPro" id="IPR000634">
    <property type="entry name" value="Ser/Thr_deHydtase_PyrdxlP-BS"/>
</dbReference>
<dbReference type="PANTHER" id="PTHR48078:SF6">
    <property type="entry name" value="L-THREONINE DEHYDRATASE CATABOLIC TDCB"/>
    <property type="match status" value="1"/>
</dbReference>
<comment type="caution">
    <text evidence="5">The sequence shown here is derived from an EMBL/GenBank/DDBJ whole genome shotgun (WGS) entry which is preliminary data.</text>
</comment>
<dbReference type="PROSITE" id="PS00165">
    <property type="entry name" value="DEHYDRATASE_SER_THR"/>
    <property type="match status" value="1"/>
</dbReference>
<evidence type="ECO:0000256" key="2">
    <source>
        <dbReference type="ARBA" id="ARBA00022898"/>
    </source>
</evidence>
<organism evidence="5 6">
    <name type="scientific">Plantactinospora mayteni</name>
    <dbReference type="NCBI Taxonomy" id="566021"/>
    <lineage>
        <taxon>Bacteria</taxon>
        <taxon>Bacillati</taxon>
        <taxon>Actinomycetota</taxon>
        <taxon>Actinomycetes</taxon>
        <taxon>Micromonosporales</taxon>
        <taxon>Micromonosporaceae</taxon>
        <taxon>Plantactinospora</taxon>
    </lineage>
</organism>
<dbReference type="InterPro" id="IPR001926">
    <property type="entry name" value="TrpB-like_PALP"/>
</dbReference>
<gene>
    <name evidence="5" type="primary">ilvA_2</name>
    <name evidence="5" type="ORF">Pma05_52170</name>
</gene>
<evidence type="ECO:0000256" key="3">
    <source>
        <dbReference type="ARBA" id="ARBA00023239"/>
    </source>
</evidence>
<comment type="cofactor">
    <cofactor evidence="1">
        <name>pyridoxal 5'-phosphate</name>
        <dbReference type="ChEBI" id="CHEBI:597326"/>
    </cofactor>
</comment>
<protein>
    <submittedName>
        <fullName evidence="5">Threonine dehydratase</fullName>
    </submittedName>
</protein>
<keyword evidence="2" id="KW-0663">Pyridoxal phosphate</keyword>
<dbReference type="Proteomes" id="UP000621500">
    <property type="component" value="Unassembled WGS sequence"/>
</dbReference>
<feature type="domain" description="Tryptophan synthase beta chain-like PALP" evidence="4">
    <location>
        <begin position="40"/>
        <end position="328"/>
    </location>
</feature>
<keyword evidence="3" id="KW-0456">Lyase</keyword>
<dbReference type="PANTHER" id="PTHR48078">
    <property type="entry name" value="THREONINE DEHYDRATASE, MITOCHONDRIAL-RELATED"/>
    <property type="match status" value="1"/>
</dbReference>
<keyword evidence="6" id="KW-1185">Reference proteome</keyword>
<dbReference type="Pfam" id="PF00291">
    <property type="entry name" value="PALP"/>
    <property type="match status" value="1"/>
</dbReference>